<accession>Q9X398</accession>
<name>Q9X398_BACAN</name>
<organism evidence="1">
    <name type="scientific">Bacillus anthracis</name>
    <name type="common">anthrax bacterium</name>
    <dbReference type="NCBI Taxonomy" id="1392"/>
    <lineage>
        <taxon>Bacteria</taxon>
        <taxon>Bacillati</taxon>
        <taxon>Bacillota</taxon>
        <taxon>Bacilli</taxon>
        <taxon>Bacillales</taxon>
        <taxon>Bacillaceae</taxon>
        <taxon>Bacillus</taxon>
        <taxon>Bacillus cereus group</taxon>
    </lineage>
</organism>
<reference evidence="1" key="1">
    <citation type="journal article" date="1999" name="J. Bacteriol.">
        <title>Sequence and organization of pXO1, the large Bacillus anthracis plasmid harboring the anthrax toxin genes.</title>
        <authorList>
            <person name="Okinaka R.T."/>
            <person name="Cloud K."/>
            <person name="Hampton O."/>
            <person name="Hoffmaster A.R."/>
            <person name="Hill K.K."/>
            <person name="Keim P."/>
            <person name="Koehler T.M."/>
            <person name="Lamke G."/>
            <person name="Kumano S."/>
            <person name="Mahillon J."/>
            <person name="Manter D."/>
            <person name="Martinez Y."/>
            <person name="Ricke D."/>
            <person name="Svensson R."/>
            <person name="Jackson P.J."/>
        </authorList>
    </citation>
    <scope>NUCLEOTIDE SEQUENCE</scope>
    <source>
        <strain evidence="1">Sterne</strain>
        <plasmid evidence="1">pX01</plasmid>
    </source>
</reference>
<geneLocation type="plasmid" evidence="1">
    <name>pX01</name>
</geneLocation>
<protein>
    <submittedName>
        <fullName evidence="1">PXO1-143</fullName>
    </submittedName>
</protein>
<dbReference type="PIR" id="F59108">
    <property type="entry name" value="F59108"/>
</dbReference>
<sequence length="150" mass="17158">MSIPSFRNNLPIDIHGNSIQIIKEKSGDYIASVSLFSSKFIKENNLPNGKILVKLSTRKQNSMKVILDRIIDSTYAKGACMLHKHKKKWYLSITYKSNIKEELKFDEDLIMGIDMGKINVLYFAFNKGLVREAISGEEIEAFRKKLSIDV</sequence>
<keyword evidence="1" id="KW-0614">Plasmid</keyword>
<dbReference type="AlphaFoldDB" id="Q9X398"/>
<evidence type="ECO:0000313" key="1">
    <source>
        <dbReference type="EMBL" id="AAD32446.1"/>
    </source>
</evidence>
<dbReference type="EMBL" id="AF065404">
    <property type="protein sequence ID" value="AAD32446.1"/>
    <property type="molecule type" value="Genomic_DNA"/>
</dbReference>
<proteinExistence type="predicted"/>